<dbReference type="Gene3D" id="3.80.10.10">
    <property type="entry name" value="Ribonuclease Inhibitor"/>
    <property type="match status" value="1"/>
</dbReference>
<dbReference type="InParanoid" id="A0A162UVV1"/>
<dbReference type="SUPFAM" id="SSF81383">
    <property type="entry name" value="F-box domain"/>
    <property type="match status" value="1"/>
</dbReference>
<dbReference type="OrthoDB" id="2253782at2759"/>
<dbReference type="Proteomes" id="UP000077315">
    <property type="component" value="Unassembled WGS sequence"/>
</dbReference>
<proteinExistence type="predicted"/>
<dbReference type="AlphaFoldDB" id="A0A162UVV1"/>
<dbReference type="InterPro" id="IPR036047">
    <property type="entry name" value="F-box-like_dom_sf"/>
</dbReference>
<feature type="domain" description="F-box" evidence="1">
    <location>
        <begin position="1"/>
        <end position="45"/>
    </location>
</feature>
<dbReference type="GeneID" id="28991301"/>
<dbReference type="InterPro" id="IPR032675">
    <property type="entry name" value="LRR_dom_sf"/>
</dbReference>
<dbReference type="SUPFAM" id="SSF52047">
    <property type="entry name" value="RNI-like"/>
    <property type="match status" value="1"/>
</dbReference>
<keyword evidence="3" id="KW-1185">Reference proteome</keyword>
<dbReference type="RefSeq" id="XP_018296352.1">
    <property type="nucleotide sequence ID" value="XM_018430395.1"/>
</dbReference>
<reference evidence="3" key="1">
    <citation type="submission" date="2015-06" db="EMBL/GenBank/DDBJ databases">
        <title>Expansion of signal transduction pathways in fungi by whole-genome duplication.</title>
        <authorList>
            <consortium name="DOE Joint Genome Institute"/>
            <person name="Corrochano L.M."/>
            <person name="Kuo A."/>
            <person name="Marcet-Houben M."/>
            <person name="Polaino S."/>
            <person name="Salamov A."/>
            <person name="Villalobos J.M."/>
            <person name="Alvarez M.I."/>
            <person name="Avalos J."/>
            <person name="Benito E.P."/>
            <person name="Benoit I."/>
            <person name="Burger G."/>
            <person name="Camino L.P."/>
            <person name="Canovas D."/>
            <person name="Cerda-Olmedo E."/>
            <person name="Cheng J.-F."/>
            <person name="Dominguez A."/>
            <person name="Elias M."/>
            <person name="Eslava A.P."/>
            <person name="Glaser F."/>
            <person name="Grimwood J."/>
            <person name="Gutierrez G."/>
            <person name="Heitman J."/>
            <person name="Henrissat B."/>
            <person name="Iturriaga E.A."/>
            <person name="Lang B.F."/>
            <person name="Lavin J.L."/>
            <person name="Lee S."/>
            <person name="Li W."/>
            <person name="Lindquist E."/>
            <person name="Lopez-Garcia S."/>
            <person name="Luque E.M."/>
            <person name="Marcos A.T."/>
            <person name="Martin J."/>
            <person name="McCluskey K."/>
            <person name="Medina H.R."/>
            <person name="Miralles-Duran A."/>
            <person name="Miyazaki A."/>
            <person name="Munoz-Torres E."/>
            <person name="Oguiza J.A."/>
            <person name="Ohm R."/>
            <person name="Olmedo M."/>
            <person name="Orejas M."/>
            <person name="Ortiz-Castellanos L."/>
            <person name="Pisabarro A.G."/>
            <person name="Rodriguez-Romero J."/>
            <person name="Ruiz-Herrera J."/>
            <person name="Ruiz-Vazquez R."/>
            <person name="Sanz C."/>
            <person name="Schackwitz W."/>
            <person name="Schmutz J."/>
            <person name="Shahriari M."/>
            <person name="Shelest E."/>
            <person name="Silva-Franco F."/>
            <person name="Soanes D."/>
            <person name="Syed K."/>
            <person name="Tagua V.G."/>
            <person name="Talbot N.J."/>
            <person name="Thon M."/>
            <person name="De vries R.P."/>
            <person name="Wiebenga A."/>
            <person name="Yadav J.S."/>
            <person name="Braun E.L."/>
            <person name="Baker S."/>
            <person name="Garre V."/>
            <person name="Horwitz B."/>
            <person name="Torres-Martinez S."/>
            <person name="Idnurm A."/>
            <person name="Herrera-Estrella A."/>
            <person name="Gabaldon T."/>
            <person name="Grigoriev I.V."/>
        </authorList>
    </citation>
    <scope>NUCLEOTIDE SEQUENCE [LARGE SCALE GENOMIC DNA]</scope>
    <source>
        <strain evidence="3">NRRL 1555(-)</strain>
    </source>
</reference>
<dbReference type="EMBL" id="KV440973">
    <property type="protein sequence ID" value="OAD78312.1"/>
    <property type="molecule type" value="Genomic_DNA"/>
</dbReference>
<gene>
    <name evidence="2" type="ORF">PHYBLDRAFT_140410</name>
</gene>
<evidence type="ECO:0000259" key="1">
    <source>
        <dbReference type="PROSITE" id="PS50181"/>
    </source>
</evidence>
<dbReference type="Pfam" id="PF12937">
    <property type="entry name" value="F-box-like"/>
    <property type="match status" value="1"/>
</dbReference>
<name>A0A162UVV1_PHYB8</name>
<organism evidence="2 3">
    <name type="scientific">Phycomyces blakesleeanus (strain ATCC 8743b / DSM 1359 / FGSC 10004 / NBRC 33097 / NRRL 1555)</name>
    <dbReference type="NCBI Taxonomy" id="763407"/>
    <lineage>
        <taxon>Eukaryota</taxon>
        <taxon>Fungi</taxon>
        <taxon>Fungi incertae sedis</taxon>
        <taxon>Mucoromycota</taxon>
        <taxon>Mucoromycotina</taxon>
        <taxon>Mucoromycetes</taxon>
        <taxon>Mucorales</taxon>
        <taxon>Phycomycetaceae</taxon>
        <taxon>Phycomyces</taxon>
    </lineage>
</organism>
<dbReference type="InterPro" id="IPR001810">
    <property type="entry name" value="F-box_dom"/>
</dbReference>
<accession>A0A162UVV1</accession>
<dbReference type="Gene3D" id="1.20.1280.50">
    <property type="match status" value="1"/>
</dbReference>
<dbReference type="PROSITE" id="PS50181">
    <property type="entry name" value="FBOX"/>
    <property type="match status" value="1"/>
</dbReference>
<dbReference type="VEuPathDB" id="FungiDB:PHYBLDRAFT_140410"/>
<dbReference type="CDD" id="cd09917">
    <property type="entry name" value="F-box_SF"/>
    <property type="match status" value="1"/>
</dbReference>
<evidence type="ECO:0000313" key="2">
    <source>
        <dbReference type="EMBL" id="OAD78312.1"/>
    </source>
</evidence>
<protein>
    <recommendedName>
        <fullName evidence="1">F-box domain-containing protein</fullName>
    </recommendedName>
</protein>
<sequence>MCVSKLPFEILTQVADNLSAKDILSCSLTCKGWRDPFQKALWKEMRLYSFHGMQRLIYIIQDSQGVSTSYPHLAHSLCIDGRFRTPLNSVFQVSDLSLYLPNVKRLCLVNISQTNICTSLTKSHKIWKSLESLKVEYERSLCGFMTQGLFAFINTCTMLNTLEICDDGFGFAISPGVGTFDDIHQRLQHLSSIKAGFFLGPVILDALDTVPNTTPAFSVTSLDISSIEFKERGSIGDNDGSGEDWHPLWIYYFGYKYPNLLSLKLEVTDLFEDPILSDERELIISLFHANPNAFQHLETFDLTTDSNIEFSDFMLWELLCPLRVPLKHLTLHATNFGTVEHSYPMDIDRILQSFSGTLESLSVRGFKYSERNQDPTINLSSHYPLLTNLCISGSQVSLNLDDLLNKCVALEQLEYCGGTLVINSNTITEESNQHQEQHGLQILKLRDCSVAAEAFEHLSFRCKNLDYMDVSALSITGPICAKAG</sequence>
<dbReference type="SMART" id="SM00256">
    <property type="entry name" value="FBOX"/>
    <property type="match status" value="1"/>
</dbReference>
<evidence type="ECO:0000313" key="3">
    <source>
        <dbReference type="Proteomes" id="UP000077315"/>
    </source>
</evidence>